<keyword evidence="2" id="KW-0285">Flavoprotein</keyword>
<name>A0A841HS73_9GAMM</name>
<feature type="binding site" evidence="2">
    <location>
        <position position="87"/>
    </location>
    <ligand>
        <name>7-chloro-L-tryptophan</name>
        <dbReference type="ChEBI" id="CHEBI:58713"/>
    </ligand>
</feature>
<gene>
    <name evidence="3" type="ORF">HNQ60_003759</name>
</gene>
<accession>A0A841HS73</accession>
<feature type="binding site" evidence="2">
    <location>
        <begin position="21"/>
        <end position="24"/>
    </location>
    <ligand>
        <name>FAD</name>
        <dbReference type="ChEBI" id="CHEBI:57692"/>
    </ligand>
</feature>
<dbReference type="Gene3D" id="3.50.50.60">
    <property type="entry name" value="FAD/NAD(P)-binding domain"/>
    <property type="match status" value="1"/>
</dbReference>
<evidence type="ECO:0000313" key="4">
    <source>
        <dbReference type="Proteomes" id="UP000588068"/>
    </source>
</evidence>
<comment type="caution">
    <text evidence="3">The sequence shown here is derived from an EMBL/GenBank/DDBJ whole genome shotgun (WGS) entry which is preliminary data.</text>
</comment>
<dbReference type="Pfam" id="PF04820">
    <property type="entry name" value="Trp_halogenase"/>
    <property type="match status" value="1"/>
</dbReference>
<dbReference type="InterPro" id="IPR006905">
    <property type="entry name" value="Flavin_halogenase"/>
</dbReference>
<evidence type="ECO:0000256" key="1">
    <source>
        <dbReference type="PIRSR" id="PIRSR011396-1"/>
    </source>
</evidence>
<dbReference type="GO" id="GO:0000166">
    <property type="term" value="F:nucleotide binding"/>
    <property type="evidence" value="ECO:0007669"/>
    <property type="project" value="UniProtKB-KW"/>
</dbReference>
<keyword evidence="2" id="KW-0547">Nucleotide-binding</keyword>
<dbReference type="InterPro" id="IPR036188">
    <property type="entry name" value="FAD/NAD-bd_sf"/>
</dbReference>
<dbReference type="SUPFAM" id="SSF51905">
    <property type="entry name" value="FAD/NAD(P)-binding domain"/>
    <property type="match status" value="1"/>
</dbReference>
<keyword evidence="2" id="KW-0274">FAD</keyword>
<dbReference type="PIRSF" id="PIRSF011396">
    <property type="entry name" value="Trp_halogenase"/>
    <property type="match status" value="1"/>
</dbReference>
<dbReference type="InterPro" id="IPR050816">
    <property type="entry name" value="Flavin-dep_Halogenase_NPB"/>
</dbReference>
<protein>
    <submittedName>
        <fullName evidence="3">Tryptophan halogenase</fullName>
        <ecNumber evidence="3">1.14.19.9</ecNumber>
    </submittedName>
</protein>
<sequence length="510" mass="58089">MQHAASPDSDRRLRRIVIAGGGTAGWMCAAALSRILRDDYTKIVLVESSDIGTVGVGEATIPILIQFNQLLGLDENEFMRRTQGTFKLGIEFRNWTRLGHRYFHPFGRHGASLDATDFHHYWLRLRALGDEHPLSDYSLCTVAAELGRFTRPSGDPRSVMSTYSYAFHFDAGLYAAFLREYAEQRGVVRLDRRIADVQLRAEDGFIEALVLEGGERLEGDLFIDCSGFRGLLIEQALKCGFESWAHWLPCDRAVAVQCEGQPELTPYTRSTAHEAGWQWRIPLQHRIGTGYVYCSQHLTEDQATATLMNNLDGAALRTPRTLRFEAGRRRKFWHRNCIALGLSSGFLEPLESTSIHLIQTGITKLLRLFPDRHCDPLLAEEYNRQGDAEYERILDFLVLHYHATERDDTPFWNYVRTMKIPESLSYRMEQFRSGGRLVTPWQDLFQESSWLAVMLGQGITPRSYDPLADLIDADEARRHLKAMRITVRKAAEAMPAQSQFIAQNCRATLA</sequence>
<feature type="active site" evidence="1">
    <location>
        <position position="87"/>
    </location>
</feature>
<dbReference type="InterPro" id="IPR033856">
    <property type="entry name" value="Trp_halogen"/>
</dbReference>
<organism evidence="3 4">
    <name type="scientific">Povalibacter uvarum</name>
    <dbReference type="NCBI Taxonomy" id="732238"/>
    <lineage>
        <taxon>Bacteria</taxon>
        <taxon>Pseudomonadati</taxon>
        <taxon>Pseudomonadota</taxon>
        <taxon>Gammaproteobacteria</taxon>
        <taxon>Steroidobacterales</taxon>
        <taxon>Steroidobacteraceae</taxon>
        <taxon>Povalibacter</taxon>
    </lineage>
</organism>
<dbReference type="AlphaFoldDB" id="A0A841HS73"/>
<dbReference type="EC" id="1.14.19.9" evidence="3"/>
<keyword evidence="4" id="KW-1185">Reference proteome</keyword>
<keyword evidence="3" id="KW-0560">Oxidoreductase</keyword>
<dbReference type="EMBL" id="JACHHZ010000004">
    <property type="protein sequence ID" value="MBB6094872.1"/>
    <property type="molecule type" value="Genomic_DNA"/>
</dbReference>
<feature type="binding site" evidence="2">
    <location>
        <position position="342"/>
    </location>
    <ligand>
        <name>FAD</name>
        <dbReference type="ChEBI" id="CHEBI:57692"/>
    </ligand>
</feature>
<dbReference type="PANTHER" id="PTHR43747">
    <property type="entry name" value="FAD-BINDING PROTEIN"/>
    <property type="match status" value="1"/>
</dbReference>
<feature type="binding site" evidence="2">
    <location>
        <position position="351"/>
    </location>
    <ligand>
        <name>L-tryptophan</name>
        <dbReference type="ChEBI" id="CHEBI:57912"/>
    </ligand>
</feature>
<evidence type="ECO:0000313" key="3">
    <source>
        <dbReference type="EMBL" id="MBB6094872.1"/>
    </source>
</evidence>
<dbReference type="PANTHER" id="PTHR43747:SF4">
    <property type="entry name" value="FLAVIN-DEPENDENT TRYPTOPHAN HALOGENASE"/>
    <property type="match status" value="1"/>
</dbReference>
<dbReference type="Proteomes" id="UP000588068">
    <property type="component" value="Unassembled WGS sequence"/>
</dbReference>
<dbReference type="GO" id="GO:0004497">
    <property type="term" value="F:monooxygenase activity"/>
    <property type="evidence" value="ECO:0007669"/>
    <property type="project" value="InterPro"/>
</dbReference>
<reference evidence="3 4" key="1">
    <citation type="submission" date="2020-08" db="EMBL/GenBank/DDBJ databases">
        <title>Genomic Encyclopedia of Type Strains, Phase IV (KMG-IV): sequencing the most valuable type-strain genomes for metagenomic binning, comparative biology and taxonomic classification.</title>
        <authorList>
            <person name="Goeker M."/>
        </authorList>
    </citation>
    <scope>NUCLEOTIDE SEQUENCE [LARGE SCALE GENOMIC DNA]</scope>
    <source>
        <strain evidence="3 4">DSM 26723</strain>
    </source>
</reference>
<evidence type="ECO:0000256" key="2">
    <source>
        <dbReference type="PIRSR" id="PIRSR011396-2"/>
    </source>
</evidence>
<dbReference type="RefSeq" id="WP_184334266.1">
    <property type="nucleotide sequence ID" value="NZ_JACHHZ010000004.1"/>
</dbReference>
<proteinExistence type="predicted"/>
<feature type="binding site" evidence="2">
    <location>
        <position position="355"/>
    </location>
    <ligand>
        <name>FAD</name>
        <dbReference type="ChEBI" id="CHEBI:57692"/>
    </ligand>
</feature>